<sequence length="296" mass="33340">MMSTTDFTNDKDFSNLRVDLHSHTNCSDGALTPKELIERAVNFQIDVLAITDHDSVKGLDSAKQTILDQNIPLTLIDGIEISTQWQGFEIHIVGLNIQPEHPELQSLISAQQQRREDRALSMGDKLEKCGFNDVYSQAKEMAGEGSITRAHFAKVLLHRGIVSKMQAAFDKYIGKGKRAYVNPNWCSIEEAIATIHAAGGVAVMAHPIRYDLTAKWLRRLIVHFKSAQGDGLEVVLPQMNNEQRKIMLSYCSEYDLHASMGSDFHQPSRWSDLGRNLVMPEQAKPIWQLWQTKVIS</sequence>
<dbReference type="Pfam" id="PF02811">
    <property type="entry name" value="PHP"/>
    <property type="match status" value="1"/>
</dbReference>
<dbReference type="InterPro" id="IPR004013">
    <property type="entry name" value="PHP_dom"/>
</dbReference>
<reference evidence="2 3" key="1">
    <citation type="submission" date="2017-08" db="EMBL/GenBank/DDBJ databases">
        <title>Complete genome of Colwellia sp. NB097-1, a psychrophile bacterium ioslated from Bering Sea.</title>
        <authorList>
            <person name="Chen X."/>
        </authorList>
    </citation>
    <scope>NUCLEOTIDE SEQUENCE [LARGE SCALE GENOMIC DNA]</scope>
    <source>
        <strain evidence="2 3">NB097-1</strain>
    </source>
</reference>
<dbReference type="Gene3D" id="3.20.20.140">
    <property type="entry name" value="Metal-dependent hydrolases"/>
    <property type="match status" value="1"/>
</dbReference>
<dbReference type="SMART" id="SM00481">
    <property type="entry name" value="POLIIIAc"/>
    <property type="match status" value="1"/>
</dbReference>
<dbReference type="NCBIfam" id="NF047791">
    <property type="entry name" value="RNaseRnm"/>
    <property type="match status" value="1"/>
</dbReference>
<dbReference type="Gene3D" id="1.10.150.650">
    <property type="match status" value="1"/>
</dbReference>
<evidence type="ECO:0000259" key="1">
    <source>
        <dbReference type="SMART" id="SM00481"/>
    </source>
</evidence>
<dbReference type="InterPro" id="IPR016195">
    <property type="entry name" value="Pol/histidinol_Pase-like"/>
</dbReference>
<dbReference type="PANTHER" id="PTHR42924:SF3">
    <property type="entry name" value="POLYMERASE_HISTIDINOL PHOSPHATASE N-TERMINAL DOMAIN-CONTAINING PROTEIN"/>
    <property type="match status" value="1"/>
</dbReference>
<evidence type="ECO:0000313" key="3">
    <source>
        <dbReference type="Proteomes" id="UP000202259"/>
    </source>
</evidence>
<dbReference type="InterPro" id="IPR052018">
    <property type="entry name" value="PHP_domain"/>
</dbReference>
<dbReference type="CDD" id="cd07438">
    <property type="entry name" value="PHP_HisPPase_AMP"/>
    <property type="match status" value="1"/>
</dbReference>
<feature type="domain" description="Polymerase/histidinol phosphatase N-terminal" evidence="1">
    <location>
        <begin position="18"/>
        <end position="85"/>
    </location>
</feature>
<gene>
    <name evidence="2" type="ORF">B5D82_15710</name>
</gene>
<dbReference type="GO" id="GO:0004534">
    <property type="term" value="F:5'-3' RNA exonuclease activity"/>
    <property type="evidence" value="ECO:0007669"/>
    <property type="project" value="TreeGrafter"/>
</dbReference>
<dbReference type="RefSeq" id="WP_081152847.1">
    <property type="nucleotide sequence ID" value="NZ_CP020465.1"/>
</dbReference>
<dbReference type="GO" id="GO:0035312">
    <property type="term" value="F:5'-3' DNA exonuclease activity"/>
    <property type="evidence" value="ECO:0007669"/>
    <property type="project" value="TreeGrafter"/>
</dbReference>
<dbReference type="AlphaFoldDB" id="A0A222GBN9"/>
<dbReference type="OrthoDB" id="9804333at2"/>
<proteinExistence type="predicted"/>
<dbReference type="KEGG" id="cber:B5D82_15710"/>
<dbReference type="SUPFAM" id="SSF89550">
    <property type="entry name" value="PHP domain-like"/>
    <property type="match status" value="1"/>
</dbReference>
<dbReference type="EMBL" id="CP020465">
    <property type="protein sequence ID" value="ASP49083.1"/>
    <property type="molecule type" value="Genomic_DNA"/>
</dbReference>
<organism evidence="2 3">
    <name type="scientific">Cognaticolwellia beringensis</name>
    <dbReference type="NCBI Taxonomy" id="1967665"/>
    <lineage>
        <taxon>Bacteria</taxon>
        <taxon>Pseudomonadati</taxon>
        <taxon>Pseudomonadota</taxon>
        <taxon>Gammaproteobacteria</taxon>
        <taxon>Alteromonadales</taxon>
        <taxon>Colwelliaceae</taxon>
        <taxon>Cognaticolwellia</taxon>
    </lineage>
</organism>
<dbReference type="InterPro" id="IPR003141">
    <property type="entry name" value="Pol/His_phosphatase_N"/>
</dbReference>
<keyword evidence="3" id="KW-1185">Reference proteome</keyword>
<name>A0A222GBN9_9GAMM</name>
<evidence type="ECO:0000313" key="2">
    <source>
        <dbReference type="EMBL" id="ASP49083.1"/>
    </source>
</evidence>
<dbReference type="PANTHER" id="PTHR42924">
    <property type="entry name" value="EXONUCLEASE"/>
    <property type="match status" value="1"/>
</dbReference>
<dbReference type="Proteomes" id="UP000202259">
    <property type="component" value="Chromosome"/>
</dbReference>
<accession>A0A222GBN9</accession>
<protein>
    <submittedName>
        <fullName evidence="2">PHP domain-containing protein</fullName>
    </submittedName>
</protein>